<dbReference type="SUPFAM" id="SSF51735">
    <property type="entry name" value="NAD(P)-binding Rossmann-fold domains"/>
    <property type="match status" value="1"/>
</dbReference>
<dbReference type="OrthoDB" id="417891at2759"/>
<dbReference type="InterPro" id="IPR020904">
    <property type="entry name" value="Sc_DH/Rdtase_CS"/>
</dbReference>
<dbReference type="PRINTS" id="PR00080">
    <property type="entry name" value="SDRFAMILY"/>
</dbReference>
<reference evidence="4 5" key="1">
    <citation type="submission" date="2017-06" db="EMBL/GenBank/DDBJ databases">
        <title>Aedes aegypti genome working group (AGWG) sequencing and assembly.</title>
        <authorList>
            <consortium name="Aedes aegypti Genome Working Group (AGWG)"/>
            <person name="Matthews B.J."/>
        </authorList>
    </citation>
    <scope>NUCLEOTIDE SEQUENCE [LARGE SCALE GENOMIC DNA]</scope>
    <source>
        <strain evidence="4 5">LVP_AGWG</strain>
    </source>
</reference>
<dbReference type="InParanoid" id="A0A6I8TZ66"/>
<accession>A0A6I8TZ66</accession>
<dbReference type="Gene3D" id="3.40.50.720">
    <property type="entry name" value="NAD(P)-binding Rossmann-like Domain"/>
    <property type="match status" value="1"/>
</dbReference>
<comment type="similarity">
    <text evidence="1 3">Belongs to the short-chain dehydrogenases/reductases (SDR) family.</text>
</comment>
<dbReference type="PANTHER" id="PTHR44229">
    <property type="entry name" value="15-HYDROXYPROSTAGLANDIN DEHYDROGENASE [NAD(+)]"/>
    <property type="match status" value="1"/>
</dbReference>
<dbReference type="InterPro" id="IPR002347">
    <property type="entry name" value="SDR_fam"/>
</dbReference>
<dbReference type="Pfam" id="PF00106">
    <property type="entry name" value="adh_short"/>
    <property type="match status" value="1"/>
</dbReference>
<organism evidence="4 5">
    <name type="scientific">Aedes aegypti</name>
    <name type="common">Yellowfever mosquito</name>
    <name type="synonym">Culex aegypti</name>
    <dbReference type="NCBI Taxonomy" id="7159"/>
    <lineage>
        <taxon>Eukaryota</taxon>
        <taxon>Metazoa</taxon>
        <taxon>Ecdysozoa</taxon>
        <taxon>Arthropoda</taxon>
        <taxon>Hexapoda</taxon>
        <taxon>Insecta</taxon>
        <taxon>Pterygota</taxon>
        <taxon>Neoptera</taxon>
        <taxon>Endopterygota</taxon>
        <taxon>Diptera</taxon>
        <taxon>Nematocera</taxon>
        <taxon>Culicoidea</taxon>
        <taxon>Culicidae</taxon>
        <taxon>Culicinae</taxon>
        <taxon>Aedini</taxon>
        <taxon>Aedes</taxon>
        <taxon>Stegomyia</taxon>
    </lineage>
</organism>
<evidence type="ECO:0000256" key="1">
    <source>
        <dbReference type="ARBA" id="ARBA00006484"/>
    </source>
</evidence>
<name>A0A6I8TZ66_AEDAE</name>
<dbReference type="PRINTS" id="PR00081">
    <property type="entry name" value="GDHRDH"/>
</dbReference>
<evidence type="ECO:0000313" key="5">
    <source>
        <dbReference type="Proteomes" id="UP000008820"/>
    </source>
</evidence>
<evidence type="ECO:0000313" key="4">
    <source>
        <dbReference type="EnsemblMetazoa" id="AAEL021095-PA"/>
    </source>
</evidence>
<dbReference type="GO" id="GO:0005737">
    <property type="term" value="C:cytoplasm"/>
    <property type="evidence" value="ECO:0007669"/>
    <property type="project" value="TreeGrafter"/>
</dbReference>
<evidence type="ECO:0000256" key="2">
    <source>
        <dbReference type="ARBA" id="ARBA00023002"/>
    </source>
</evidence>
<dbReference type="PANTHER" id="PTHR44229:SF8">
    <property type="entry name" value="ALCOHOL DEHYDROGENASE-RELATED"/>
    <property type="match status" value="1"/>
</dbReference>
<sequence>MADLEGQNAVITSGARGIGFSIAEQLLKTGVSKVLILDLGEQLDPTKQTNLMTCNPKVEVFYSQCDITDTQRLEKVLRQDAVQWMGSIDIFINCAGIVDEKNPARCIATNLTALINCSMIAFDLMSKEKQGRGGTIVNISSLAGLEGFPCLAVYSASKSGVIGFTKSVGVEPVFKLTGVKVVAVCPGATETEMFSDSSEIELSFPALRPIIEQVIENMPIQKPIAVGRTVVQAITKGKTGSIWISVNDGFTEVKPNSNKYVWMMLFFSLKKLCCCIK</sequence>
<dbReference type="GO" id="GO:0016616">
    <property type="term" value="F:oxidoreductase activity, acting on the CH-OH group of donors, NAD or NADP as acceptor"/>
    <property type="evidence" value="ECO:0007669"/>
    <property type="project" value="TreeGrafter"/>
</dbReference>
<dbReference type="FunCoup" id="A0A6I8TZ66">
    <property type="interactions" value="63"/>
</dbReference>
<gene>
    <name evidence="4" type="primary">23687459</name>
</gene>
<reference evidence="4" key="2">
    <citation type="submission" date="2020-05" db="UniProtKB">
        <authorList>
            <consortium name="EnsemblMetazoa"/>
        </authorList>
    </citation>
    <scope>IDENTIFICATION</scope>
    <source>
        <strain evidence="4">LVP_AGWG</strain>
    </source>
</reference>
<protein>
    <submittedName>
        <fullName evidence="4">Uncharacterized protein</fullName>
    </submittedName>
</protein>
<keyword evidence="2" id="KW-0560">Oxidoreductase</keyword>
<keyword evidence="5" id="KW-1185">Reference proteome</keyword>
<dbReference type="PROSITE" id="PS00061">
    <property type="entry name" value="ADH_SHORT"/>
    <property type="match status" value="1"/>
</dbReference>
<dbReference type="AlphaFoldDB" id="A0A6I8TZ66"/>
<dbReference type="Proteomes" id="UP000008820">
    <property type="component" value="Chromosome 2"/>
</dbReference>
<dbReference type="InterPro" id="IPR036291">
    <property type="entry name" value="NAD(P)-bd_dom_sf"/>
</dbReference>
<evidence type="ECO:0000256" key="3">
    <source>
        <dbReference type="RuleBase" id="RU000363"/>
    </source>
</evidence>
<proteinExistence type="inferred from homology"/>
<dbReference type="EnsemblMetazoa" id="AAEL021095-RA">
    <property type="protein sequence ID" value="AAEL021095-PA"/>
    <property type="gene ID" value="AAEL021095"/>
</dbReference>